<evidence type="ECO:0000313" key="2">
    <source>
        <dbReference type="Proteomes" id="UP000183971"/>
    </source>
</evidence>
<accession>A0A1L7VKA1</accession>
<dbReference type="RefSeq" id="XP_031081335.1">
    <property type="nucleotide sequence ID" value="XM_031231283.1"/>
</dbReference>
<protein>
    <submittedName>
        <fullName evidence="1">Uncharacterized protein</fullName>
    </submittedName>
</protein>
<reference evidence="2" key="1">
    <citation type="journal article" date="2016" name="Genome Biol. Evol.">
        <title>Comparative 'omics' of the Fusarium fujikuroi species complex highlights differences in genetic potential and metabolite synthesis.</title>
        <authorList>
            <person name="Niehaus E.-M."/>
            <person name="Muensterkoetter M."/>
            <person name="Proctor R.H."/>
            <person name="Brown D.W."/>
            <person name="Sharon A."/>
            <person name="Idan Y."/>
            <person name="Oren-Young L."/>
            <person name="Sieber C.M."/>
            <person name="Novak O."/>
            <person name="Pencik A."/>
            <person name="Tarkowska D."/>
            <person name="Hromadova K."/>
            <person name="Freeman S."/>
            <person name="Maymon M."/>
            <person name="Elazar M."/>
            <person name="Youssef S.A."/>
            <person name="El-Shabrawy E.S.M."/>
            <person name="Shalaby A.B.A."/>
            <person name="Houterman P."/>
            <person name="Brock N.L."/>
            <person name="Burkhardt I."/>
            <person name="Tsavkelova E.A."/>
            <person name="Dickschat J.S."/>
            <person name="Galuszka P."/>
            <person name="Gueldener U."/>
            <person name="Tudzynski B."/>
        </authorList>
    </citation>
    <scope>NUCLEOTIDE SEQUENCE [LARGE SCALE GENOMIC DNA]</scope>
    <source>
        <strain evidence="2">ET1</strain>
    </source>
</reference>
<name>A0A1L7VKA1_FUSPR</name>
<dbReference type="EMBL" id="FJOF01000005">
    <property type="protein sequence ID" value="CZR40742.1"/>
    <property type="molecule type" value="Genomic_DNA"/>
</dbReference>
<dbReference type="AlphaFoldDB" id="A0A1L7VKA1"/>
<dbReference type="GeneID" id="42055202"/>
<dbReference type="VEuPathDB" id="FungiDB:FPRO_10330"/>
<comment type="caution">
    <text evidence="1">The sequence shown here is derived from an EMBL/GenBank/DDBJ whole genome shotgun (WGS) entry which is preliminary data.</text>
</comment>
<dbReference type="Proteomes" id="UP000183971">
    <property type="component" value="Unassembled WGS sequence"/>
</dbReference>
<organism evidence="1 2">
    <name type="scientific">Fusarium proliferatum (strain ET1)</name>
    <name type="common">Orchid endophyte fungus</name>
    <dbReference type="NCBI Taxonomy" id="1227346"/>
    <lineage>
        <taxon>Eukaryota</taxon>
        <taxon>Fungi</taxon>
        <taxon>Dikarya</taxon>
        <taxon>Ascomycota</taxon>
        <taxon>Pezizomycotina</taxon>
        <taxon>Sordariomycetes</taxon>
        <taxon>Hypocreomycetidae</taxon>
        <taxon>Hypocreales</taxon>
        <taxon>Nectriaceae</taxon>
        <taxon>Fusarium</taxon>
        <taxon>Fusarium fujikuroi species complex</taxon>
    </lineage>
</organism>
<proteinExistence type="predicted"/>
<evidence type="ECO:0000313" key="1">
    <source>
        <dbReference type="EMBL" id="CZR40742.1"/>
    </source>
</evidence>
<gene>
    <name evidence="1" type="ORF">FPRO_10330</name>
</gene>
<sequence>MGGNYVEKVMIEYLFAEERVCDRLNEFGIVQVGTVHFEYQVDRATWINLYQIVYQIVSHRSIANYYSIKKSAKLSTRKIELILKKELDFHIIPLVITADRDSDIRSVIASATGGCSEFWHPRTRRA</sequence>
<keyword evidence="2" id="KW-1185">Reference proteome</keyword>